<dbReference type="NCBIfam" id="TIGR01640">
    <property type="entry name" value="F_box_assoc_1"/>
    <property type="match status" value="1"/>
</dbReference>
<keyword evidence="3" id="KW-1185">Reference proteome</keyword>
<dbReference type="Gene3D" id="1.20.1280.50">
    <property type="match status" value="1"/>
</dbReference>
<dbReference type="InterPro" id="IPR001810">
    <property type="entry name" value="F-box_dom"/>
</dbReference>
<proteinExistence type="predicted"/>
<dbReference type="InterPro" id="IPR036047">
    <property type="entry name" value="F-box-like_dom_sf"/>
</dbReference>
<dbReference type="Pfam" id="PF08268">
    <property type="entry name" value="FBA_3"/>
    <property type="match status" value="1"/>
</dbReference>
<reference evidence="2" key="1">
    <citation type="submission" date="2023-07" db="EMBL/GenBank/DDBJ databases">
        <title>A chromosome-level genome assembly of Lolium multiflorum.</title>
        <authorList>
            <person name="Chen Y."/>
            <person name="Copetti D."/>
            <person name="Kolliker R."/>
            <person name="Studer B."/>
        </authorList>
    </citation>
    <scope>NUCLEOTIDE SEQUENCE</scope>
    <source>
        <strain evidence="2">02402/16</strain>
        <tissue evidence="2">Leaf</tissue>
    </source>
</reference>
<dbReference type="Proteomes" id="UP001231189">
    <property type="component" value="Unassembled WGS sequence"/>
</dbReference>
<dbReference type="Pfam" id="PF00646">
    <property type="entry name" value="F-box"/>
    <property type="match status" value="1"/>
</dbReference>
<dbReference type="SMART" id="SM00256">
    <property type="entry name" value="FBOX"/>
    <property type="match status" value="1"/>
</dbReference>
<dbReference type="InterPro" id="IPR013187">
    <property type="entry name" value="F-box-assoc_dom_typ3"/>
</dbReference>
<dbReference type="SUPFAM" id="SSF81383">
    <property type="entry name" value="F-box domain"/>
    <property type="match status" value="1"/>
</dbReference>
<feature type="domain" description="F-box" evidence="1">
    <location>
        <begin position="9"/>
        <end position="49"/>
    </location>
</feature>
<dbReference type="EMBL" id="JAUUTY010000003">
    <property type="protein sequence ID" value="KAK1663975.1"/>
    <property type="molecule type" value="Genomic_DNA"/>
</dbReference>
<accession>A0AAD8SUP9</accession>
<dbReference type="PANTHER" id="PTHR31672:SF13">
    <property type="entry name" value="F-BOX PROTEIN CPR30-LIKE"/>
    <property type="match status" value="1"/>
</dbReference>
<sequence>MKMMAPVELLDELVLEVLIRLPVKSILRFKSVSKAWRAIISDPSFIREHLEYSASKRKRNPSVLIAPHVLDSIIEGEDWPTTFSTQICFYQLLPGSATAEARLMHSQDFPGEFRSVCHIAHCDGLVLLPTNTYVYLFNPATRDTLRLPAETNPNKIPVPPDICLPAGLGLDPRTGRYKVVRAFYRSIDPVTDVFHMGMQVYTVGEADASWRDTAADPPYTVVEWITAKSVEGRIFWVIDTNYKPRPPRCLLRFNLEDETFGLTGLPASFPGLDDSFSLDVMHEKLCLIASSSSSTPGGTQPAALSIWILVQDDARMNSRWEQRYSIQTTHIGRLMVMGHLSDDVVMLYARRRLCRHRLHTTELTEMCNMDGLKYHRHRAGAVGPAGRNIFFFNVTPYMESLVRVTA</sequence>
<name>A0AAD8SUP9_LOLMU</name>
<organism evidence="2 3">
    <name type="scientific">Lolium multiflorum</name>
    <name type="common">Italian ryegrass</name>
    <name type="synonym">Lolium perenne subsp. multiflorum</name>
    <dbReference type="NCBI Taxonomy" id="4521"/>
    <lineage>
        <taxon>Eukaryota</taxon>
        <taxon>Viridiplantae</taxon>
        <taxon>Streptophyta</taxon>
        <taxon>Embryophyta</taxon>
        <taxon>Tracheophyta</taxon>
        <taxon>Spermatophyta</taxon>
        <taxon>Magnoliopsida</taxon>
        <taxon>Liliopsida</taxon>
        <taxon>Poales</taxon>
        <taxon>Poaceae</taxon>
        <taxon>BOP clade</taxon>
        <taxon>Pooideae</taxon>
        <taxon>Poodae</taxon>
        <taxon>Poeae</taxon>
        <taxon>Poeae Chloroplast Group 2 (Poeae type)</taxon>
        <taxon>Loliodinae</taxon>
        <taxon>Loliinae</taxon>
        <taxon>Lolium</taxon>
    </lineage>
</organism>
<dbReference type="AlphaFoldDB" id="A0AAD8SUP9"/>
<dbReference type="InterPro" id="IPR017451">
    <property type="entry name" value="F-box-assoc_interact_dom"/>
</dbReference>
<evidence type="ECO:0000313" key="3">
    <source>
        <dbReference type="Proteomes" id="UP001231189"/>
    </source>
</evidence>
<evidence type="ECO:0000259" key="1">
    <source>
        <dbReference type="SMART" id="SM00256"/>
    </source>
</evidence>
<protein>
    <recommendedName>
        <fullName evidence="1">F-box domain-containing protein</fullName>
    </recommendedName>
</protein>
<comment type="caution">
    <text evidence="2">The sequence shown here is derived from an EMBL/GenBank/DDBJ whole genome shotgun (WGS) entry which is preliminary data.</text>
</comment>
<dbReference type="PANTHER" id="PTHR31672">
    <property type="entry name" value="BNACNNG10540D PROTEIN"/>
    <property type="match status" value="1"/>
</dbReference>
<evidence type="ECO:0000313" key="2">
    <source>
        <dbReference type="EMBL" id="KAK1663975.1"/>
    </source>
</evidence>
<dbReference type="InterPro" id="IPR050796">
    <property type="entry name" value="SCF_F-box_component"/>
</dbReference>
<gene>
    <name evidence="2" type="ORF">QYE76_052134</name>
</gene>